<evidence type="ECO:0000256" key="1">
    <source>
        <dbReference type="SAM" id="Phobius"/>
    </source>
</evidence>
<comment type="caution">
    <text evidence="2">The sequence shown here is derived from an EMBL/GenBank/DDBJ whole genome shotgun (WGS) entry which is preliminary data.</text>
</comment>
<accession>A0A0C9NFV8</accession>
<proteinExistence type="predicted"/>
<evidence type="ECO:0000313" key="3">
    <source>
        <dbReference type="Proteomes" id="UP000032025"/>
    </source>
</evidence>
<dbReference type="GeneID" id="78528512"/>
<sequence length="68" mass="7010">MIHHHEFDTKTSAAHTGAVNDEIIATVMPLGEAPASSAKALSVLNLVTITAAASLCWGVIAIAVMALR</sequence>
<reference evidence="2 3" key="1">
    <citation type="submission" date="2014-08" db="EMBL/GenBank/DDBJ databases">
        <title>Whole genome shotgun sequence of Sphingomonas paucimobilis NBRC 13935.</title>
        <authorList>
            <person name="Hosoyama A."/>
            <person name="Hashimoto M."/>
            <person name="Hosoyama Y."/>
            <person name="Noguchi M."/>
            <person name="Uohara A."/>
            <person name="Ohji S."/>
            <person name="Katano-Makiyama Y."/>
            <person name="Ichikawa N."/>
            <person name="Kimura A."/>
            <person name="Yamazoe A."/>
            <person name="Fujita N."/>
        </authorList>
    </citation>
    <scope>NUCLEOTIDE SEQUENCE [LARGE SCALE GENOMIC DNA]</scope>
    <source>
        <strain evidence="2 3">NBRC 13935</strain>
    </source>
</reference>
<protein>
    <submittedName>
        <fullName evidence="2">DNA, contig: SP651</fullName>
    </submittedName>
</protein>
<evidence type="ECO:0000313" key="2">
    <source>
        <dbReference type="EMBL" id="GAN15142.1"/>
    </source>
</evidence>
<gene>
    <name evidence="2" type="ORF">SP6_51_00160</name>
</gene>
<organism evidence="2 3">
    <name type="scientific">Sphingomonas paucimobilis NBRC 13935</name>
    <dbReference type="NCBI Taxonomy" id="1219050"/>
    <lineage>
        <taxon>Bacteria</taxon>
        <taxon>Pseudomonadati</taxon>
        <taxon>Pseudomonadota</taxon>
        <taxon>Alphaproteobacteria</taxon>
        <taxon>Sphingomonadales</taxon>
        <taxon>Sphingomonadaceae</taxon>
        <taxon>Sphingomonas</taxon>
    </lineage>
</organism>
<feature type="transmembrane region" description="Helical" evidence="1">
    <location>
        <begin position="43"/>
        <end position="67"/>
    </location>
</feature>
<dbReference type="AlphaFoldDB" id="A0A0C9NFV8"/>
<keyword evidence="1" id="KW-1133">Transmembrane helix</keyword>
<keyword evidence="1" id="KW-0812">Transmembrane</keyword>
<keyword evidence="3" id="KW-1185">Reference proteome</keyword>
<keyword evidence="1" id="KW-0472">Membrane</keyword>
<name>A0A0C9NFV8_SPHPI</name>
<dbReference type="RefSeq" id="WP_007404499.1">
    <property type="nucleotide sequence ID" value="NZ_BBJS01000051.1"/>
</dbReference>
<dbReference type="EMBL" id="BBJS01000051">
    <property type="protein sequence ID" value="GAN15142.1"/>
    <property type="molecule type" value="Genomic_DNA"/>
</dbReference>
<dbReference type="Proteomes" id="UP000032025">
    <property type="component" value="Unassembled WGS sequence"/>
</dbReference>